<gene>
    <name evidence="3" type="ORF">BN977_05865</name>
</gene>
<dbReference type="Proteomes" id="UP000028870">
    <property type="component" value="Unassembled WGS sequence"/>
</dbReference>
<dbReference type="RefSeq" id="WP_036403390.1">
    <property type="nucleotide sequence ID" value="NZ_CCBB010000003.1"/>
</dbReference>
<evidence type="ECO:0000313" key="4">
    <source>
        <dbReference type="Proteomes" id="UP000028870"/>
    </source>
</evidence>
<comment type="similarity">
    <text evidence="1">Belongs to the universal stress protein A family.</text>
</comment>
<evidence type="ECO:0000313" key="3">
    <source>
        <dbReference type="EMBL" id="CDO11024.1"/>
    </source>
</evidence>
<name>W9AYX3_MYCCO</name>
<dbReference type="AlphaFoldDB" id="W9AYX3"/>
<dbReference type="PANTHER" id="PTHR46268">
    <property type="entry name" value="STRESS RESPONSE PROTEIN NHAX"/>
    <property type="match status" value="1"/>
</dbReference>
<dbReference type="Pfam" id="PF00582">
    <property type="entry name" value="Usp"/>
    <property type="match status" value="2"/>
</dbReference>
<dbReference type="Gene3D" id="3.40.50.620">
    <property type="entry name" value="HUPs"/>
    <property type="match status" value="2"/>
</dbReference>
<dbReference type="InterPro" id="IPR006016">
    <property type="entry name" value="UspA"/>
</dbReference>
<dbReference type="InterPro" id="IPR014729">
    <property type="entry name" value="Rossmann-like_a/b/a_fold"/>
</dbReference>
<evidence type="ECO:0000259" key="2">
    <source>
        <dbReference type="Pfam" id="PF00582"/>
    </source>
</evidence>
<comment type="caution">
    <text evidence="3">The sequence shown here is derived from an EMBL/GenBank/DDBJ whole genome shotgun (WGS) entry which is preliminary data.</text>
</comment>
<feature type="domain" description="UspA" evidence="2">
    <location>
        <begin position="3"/>
        <end position="142"/>
    </location>
</feature>
<organism evidence="3 4">
    <name type="scientific">Mycolicibacterium cosmeticum</name>
    <dbReference type="NCBI Taxonomy" id="258533"/>
    <lineage>
        <taxon>Bacteria</taxon>
        <taxon>Bacillati</taxon>
        <taxon>Actinomycetota</taxon>
        <taxon>Actinomycetes</taxon>
        <taxon>Mycobacteriales</taxon>
        <taxon>Mycobacteriaceae</taxon>
        <taxon>Mycolicibacterium</taxon>
    </lineage>
</organism>
<protein>
    <submittedName>
        <fullName evidence="3">UspA domain-containing protein</fullName>
    </submittedName>
</protein>
<dbReference type="PANTHER" id="PTHR46268:SF6">
    <property type="entry name" value="UNIVERSAL STRESS PROTEIN UP12"/>
    <property type="match status" value="1"/>
</dbReference>
<reference evidence="3" key="2">
    <citation type="submission" date="2014-03" db="EMBL/GenBank/DDBJ databases">
        <authorList>
            <person name="Urmite Genomes"/>
        </authorList>
    </citation>
    <scope>NUCLEOTIDE SEQUENCE</scope>
    <source>
        <strain evidence="3">DSM 44829</strain>
    </source>
</reference>
<feature type="domain" description="UspA" evidence="2">
    <location>
        <begin position="153"/>
        <end position="285"/>
    </location>
</feature>
<proteinExistence type="inferred from homology"/>
<reference evidence="3" key="1">
    <citation type="submission" date="2014-03" db="EMBL/GenBank/DDBJ databases">
        <title>Draft Genome Sequence of Mycobacterium cosmeticum DSM 44829.</title>
        <authorList>
            <person name="Croce O."/>
            <person name="Robert C."/>
            <person name="Raoult D."/>
            <person name="Drancourt M."/>
        </authorList>
    </citation>
    <scope>NUCLEOTIDE SEQUENCE [LARGE SCALE GENOMIC DNA]</scope>
    <source>
        <strain evidence="3">DSM 44829</strain>
    </source>
</reference>
<dbReference type="SUPFAM" id="SSF52402">
    <property type="entry name" value="Adenine nucleotide alpha hydrolases-like"/>
    <property type="match status" value="2"/>
</dbReference>
<dbReference type="EMBL" id="CCBB010000003">
    <property type="protein sequence ID" value="CDO11024.1"/>
    <property type="molecule type" value="Genomic_DNA"/>
</dbReference>
<dbReference type="eggNOG" id="COG0589">
    <property type="taxonomic scope" value="Bacteria"/>
</dbReference>
<evidence type="ECO:0000256" key="1">
    <source>
        <dbReference type="ARBA" id="ARBA00008791"/>
    </source>
</evidence>
<sequence length="287" mass="30040">MKIEKIVVGVDGSEPGHVALEWAAGESALHGATLVLLHAAAPPIAAWPVAPAPNGYLEWLRDRGKDILHAAARTVHEATNGSVEVVTEYAHAAPAAALIDASRTAGMVVVGSRGRGAVARTVLGSVSTAMVHRAHCPVAVIHDSHRPPDLRAPVLLGYDGSAASEEATTLAFEEAGRRGVDLVAVHAWWSAGAFELPGFDWEQLRPDVDAEVAGQLASWQRRYPRVNVHRVVVRDQPGRRLVELSDTAQLVVVGSHGYGAVAGALLGSVSGSVAQAATAPIVVVRSR</sequence>
<dbReference type="PRINTS" id="PR01438">
    <property type="entry name" value="UNVRSLSTRESS"/>
</dbReference>
<dbReference type="STRING" id="258533.BN977_05865"/>
<keyword evidence="4" id="KW-1185">Reference proteome</keyword>
<accession>W9AYX3</accession>
<dbReference type="InterPro" id="IPR006015">
    <property type="entry name" value="Universal_stress_UspA"/>
</dbReference>